<dbReference type="OrthoDB" id="10253254at2759"/>
<dbReference type="EMBL" id="CAJHUC010001450">
    <property type="protein sequence ID" value="CAD7701175.1"/>
    <property type="molecule type" value="Genomic_DNA"/>
</dbReference>
<dbReference type="InterPro" id="IPR002464">
    <property type="entry name" value="DNA/RNA_helicase_DEAH_CS"/>
</dbReference>
<dbReference type="AlphaFoldDB" id="A0A8S1J604"/>
<dbReference type="Pfam" id="PF07717">
    <property type="entry name" value="OB_NTP_bind"/>
    <property type="match status" value="1"/>
</dbReference>
<comment type="subcellular location">
    <subcellularLocation>
        <location evidence="1">Nucleus</location>
    </subcellularLocation>
</comment>
<evidence type="ECO:0000256" key="2">
    <source>
        <dbReference type="ARBA" id="ARBA00012552"/>
    </source>
</evidence>
<organism evidence="16 17">
    <name type="scientific">Ostreobium quekettii</name>
    <dbReference type="NCBI Taxonomy" id="121088"/>
    <lineage>
        <taxon>Eukaryota</taxon>
        <taxon>Viridiplantae</taxon>
        <taxon>Chlorophyta</taxon>
        <taxon>core chlorophytes</taxon>
        <taxon>Ulvophyceae</taxon>
        <taxon>TCBD clade</taxon>
        <taxon>Bryopsidales</taxon>
        <taxon>Ostreobineae</taxon>
        <taxon>Ostreobiaceae</taxon>
        <taxon>Ostreobium</taxon>
    </lineage>
</organism>
<keyword evidence="10" id="KW-0539">Nucleus</keyword>
<evidence type="ECO:0000256" key="10">
    <source>
        <dbReference type="ARBA" id="ARBA00023242"/>
    </source>
</evidence>
<feature type="compositionally biased region" description="Basic and acidic residues" evidence="13">
    <location>
        <begin position="1006"/>
        <end position="1037"/>
    </location>
</feature>
<feature type="domain" description="Helicase ATP-binding" evidence="14">
    <location>
        <begin position="381"/>
        <end position="544"/>
    </location>
</feature>
<evidence type="ECO:0000259" key="14">
    <source>
        <dbReference type="PROSITE" id="PS51192"/>
    </source>
</evidence>
<dbReference type="FunFam" id="3.40.50.300:FF:000615">
    <property type="entry name" value="pre-mRNA-splicing factor ATP-dependent RNA helicase DEAH7"/>
    <property type="match status" value="1"/>
</dbReference>
<comment type="similarity">
    <text evidence="11">Belongs to the DEAD box helicase family. DEAH subfamily. PRP16 sub-subfamily.</text>
</comment>
<reference evidence="16" key="1">
    <citation type="submission" date="2020-12" db="EMBL/GenBank/DDBJ databases">
        <authorList>
            <person name="Iha C."/>
        </authorList>
    </citation>
    <scope>NUCLEOTIDE SEQUENCE</scope>
</reference>
<dbReference type="PROSITE" id="PS51192">
    <property type="entry name" value="HELICASE_ATP_BIND_1"/>
    <property type="match status" value="1"/>
</dbReference>
<evidence type="ECO:0000256" key="11">
    <source>
        <dbReference type="ARBA" id="ARBA00038040"/>
    </source>
</evidence>
<evidence type="ECO:0000256" key="9">
    <source>
        <dbReference type="ARBA" id="ARBA00023187"/>
    </source>
</evidence>
<keyword evidence="3" id="KW-0507">mRNA processing</keyword>
<dbReference type="GO" id="GO:0005681">
    <property type="term" value="C:spliceosomal complex"/>
    <property type="evidence" value="ECO:0007669"/>
    <property type="project" value="UniProtKB-KW"/>
</dbReference>
<feature type="compositionally biased region" description="Polar residues" evidence="13">
    <location>
        <begin position="84"/>
        <end position="112"/>
    </location>
</feature>
<keyword evidence="17" id="KW-1185">Reference proteome</keyword>
<evidence type="ECO:0000256" key="13">
    <source>
        <dbReference type="SAM" id="MobiDB-lite"/>
    </source>
</evidence>
<gene>
    <name evidence="16" type="ORF">OSTQU699_LOCUS6534</name>
</gene>
<dbReference type="Pfam" id="PF04408">
    <property type="entry name" value="WHD_HA2"/>
    <property type="match status" value="1"/>
</dbReference>
<keyword evidence="5" id="KW-0547">Nucleotide-binding</keyword>
<dbReference type="Pfam" id="PF00270">
    <property type="entry name" value="DEAD"/>
    <property type="match status" value="1"/>
</dbReference>
<dbReference type="InterPro" id="IPR007502">
    <property type="entry name" value="Helicase-assoc_dom"/>
</dbReference>
<sequence>MSREHRTERSDRDREAEWEMTPLRNSRHSDRGSSRPAWKSSSASGWGSVHTPGPSPARPGTGKGASITSSIGHSRVRFDRSGASVVQPSVRSSASKTKSGQTPQLNHSTMQIETDDGTPVDDELMEKLQREFESEQIQFDRDWYDQEEFGGGVDDQHNPFIGDQKFYEKRESEMQQRFMRRDGTQMSLAQSKRAGELEKDINKWEENRLVTSGVARYKEVNLDFDNDDDERVILLVHDTKPPFLTGKMVYSKQTGPVLPLKDSTSDMAVIARTGSQLVKETREKKEKNKFRQRFWEVAGSKMGAITGLTDKEKEEAEKAKEEQQEAMGVEDDVDEDGNVKATNRFKDHLKASEAASEFSKSKTIAQQRRSLPVFQVRDELMQVVRENQVVIVVGETGSGKTTQMTQYLHEEGYSNWGNIGCTQPRRVAAMSVAKRVSEEMGVELGEEVGYAIRFEDCTSSKTIIKYMTDGVLLRETLSAEDLDSYSAIIMDEAHERSLNTDVLFGILKKVVARRRDFRLIVTSATLDAQKFADFFGSVPCYHIPGRTFPVEVMWSKTPQEDYVLAAVKTVMTCHLKSEGGDILVFLTGQEEIETACYALQERMDHLEQQGVDKPLMILPIYSQLPADLQAKIFEKAPDGVRKCIIATNIAETSLTVDGILYVIDTGFAKTKVYNPKMGMDALQVFPVSQAAANQRRGRAGRTAPGECYRLYTESAFRTELLETSVPEIQRTNLANVILLLKSLKVDNLLEFEFMDPPPQENILNSMYQLWILGALDNTGELTTLGRHMVEFPLDPPLAKLLLFGSDLGCGEEVLTIVSMLSVPSVFFRPADRAEESDAAREKFFVPESDHLTLLHVFQQWKANKFRADWCSRHFLHAKGLKKAKEVRTQLCDIMESQRIKTTSCGGNWDVVRKAICAAYFHNAARFKGIGEYVNCRSGLPCYMHASSSLYGLGYTPDYVVYHELVYTTKEYMQCVTAVDPEWLAELGPMFFSIKVSHTSRLEQRRLEREHKESMAQEMEEARAKKDEREKRARELSDLAKGAEGNAIVTPGMKTPATPYGTPFRQKRFGL</sequence>
<dbReference type="Gene3D" id="1.20.120.1080">
    <property type="match status" value="1"/>
</dbReference>
<keyword evidence="9" id="KW-0508">mRNA splicing</keyword>
<dbReference type="FunFam" id="3.40.50.300:FF:000007">
    <property type="entry name" value="Pre-mRNA-splicing factor ATP-dependent RNA helicase"/>
    <property type="match status" value="1"/>
</dbReference>
<evidence type="ECO:0000256" key="6">
    <source>
        <dbReference type="ARBA" id="ARBA00022801"/>
    </source>
</evidence>
<dbReference type="InterPro" id="IPR014001">
    <property type="entry name" value="Helicase_ATP-bd"/>
</dbReference>
<dbReference type="PROSITE" id="PS00690">
    <property type="entry name" value="DEAH_ATP_HELICASE"/>
    <property type="match status" value="1"/>
</dbReference>
<accession>A0A8S1J604</accession>
<feature type="compositionally biased region" description="Low complexity" evidence="13">
    <location>
        <begin position="34"/>
        <end position="48"/>
    </location>
</feature>
<dbReference type="SMART" id="SM00487">
    <property type="entry name" value="DEXDc"/>
    <property type="match status" value="1"/>
</dbReference>
<evidence type="ECO:0000313" key="16">
    <source>
        <dbReference type="EMBL" id="CAD7701175.1"/>
    </source>
</evidence>
<dbReference type="SUPFAM" id="SSF52540">
    <property type="entry name" value="P-loop containing nucleoside triphosphate hydrolases"/>
    <property type="match status" value="1"/>
</dbReference>
<protein>
    <recommendedName>
        <fullName evidence="2">RNA helicase</fullName>
        <ecNumber evidence="2">3.6.4.13</ecNumber>
    </recommendedName>
</protein>
<dbReference type="PROSITE" id="PS51194">
    <property type="entry name" value="HELICASE_CTER"/>
    <property type="match status" value="1"/>
</dbReference>
<comment type="catalytic activity">
    <reaction evidence="12">
        <text>ATP + H2O = ADP + phosphate + H(+)</text>
        <dbReference type="Rhea" id="RHEA:13065"/>
        <dbReference type="ChEBI" id="CHEBI:15377"/>
        <dbReference type="ChEBI" id="CHEBI:15378"/>
        <dbReference type="ChEBI" id="CHEBI:30616"/>
        <dbReference type="ChEBI" id="CHEBI:43474"/>
        <dbReference type="ChEBI" id="CHEBI:456216"/>
        <dbReference type="EC" id="3.6.4.13"/>
    </reaction>
</comment>
<dbReference type="Proteomes" id="UP000708148">
    <property type="component" value="Unassembled WGS sequence"/>
</dbReference>
<dbReference type="EC" id="3.6.4.13" evidence="2"/>
<dbReference type="PANTHER" id="PTHR18934">
    <property type="entry name" value="ATP-DEPENDENT RNA HELICASE"/>
    <property type="match status" value="1"/>
</dbReference>
<proteinExistence type="inferred from homology"/>
<dbReference type="GO" id="GO:0000398">
    <property type="term" value="P:mRNA splicing, via spliceosome"/>
    <property type="evidence" value="ECO:0007669"/>
    <property type="project" value="UniProtKB-ARBA"/>
</dbReference>
<keyword evidence="6" id="KW-0378">Hydrolase</keyword>
<dbReference type="PANTHER" id="PTHR18934:SF91">
    <property type="entry name" value="PRE-MRNA-SPLICING FACTOR ATP-DEPENDENT RNA HELICASE PRP16"/>
    <property type="match status" value="1"/>
</dbReference>
<keyword evidence="7" id="KW-0347">Helicase</keyword>
<dbReference type="GO" id="GO:0005524">
    <property type="term" value="F:ATP binding"/>
    <property type="evidence" value="ECO:0007669"/>
    <property type="project" value="UniProtKB-KW"/>
</dbReference>
<evidence type="ECO:0000256" key="5">
    <source>
        <dbReference type="ARBA" id="ARBA00022741"/>
    </source>
</evidence>
<dbReference type="InterPro" id="IPR027417">
    <property type="entry name" value="P-loop_NTPase"/>
</dbReference>
<dbReference type="Pfam" id="PF21010">
    <property type="entry name" value="HA2_C"/>
    <property type="match status" value="1"/>
</dbReference>
<keyword evidence="4" id="KW-0747">Spliceosome</keyword>
<feature type="region of interest" description="Disordered" evidence="13">
    <location>
        <begin position="1"/>
        <end position="119"/>
    </location>
</feature>
<name>A0A8S1J604_9CHLO</name>
<dbReference type="CDD" id="cd18791">
    <property type="entry name" value="SF2_C_RHA"/>
    <property type="match status" value="1"/>
</dbReference>
<feature type="domain" description="Helicase C-terminal" evidence="15">
    <location>
        <begin position="559"/>
        <end position="744"/>
    </location>
</feature>
<evidence type="ECO:0000256" key="12">
    <source>
        <dbReference type="ARBA" id="ARBA00047984"/>
    </source>
</evidence>
<evidence type="ECO:0000256" key="1">
    <source>
        <dbReference type="ARBA" id="ARBA00004123"/>
    </source>
</evidence>
<dbReference type="GO" id="GO:0016787">
    <property type="term" value="F:hydrolase activity"/>
    <property type="evidence" value="ECO:0007669"/>
    <property type="project" value="UniProtKB-KW"/>
</dbReference>
<keyword evidence="8" id="KW-0067">ATP-binding</keyword>
<dbReference type="SMART" id="SM00490">
    <property type="entry name" value="HELICc"/>
    <property type="match status" value="1"/>
</dbReference>
<evidence type="ECO:0000256" key="3">
    <source>
        <dbReference type="ARBA" id="ARBA00022664"/>
    </source>
</evidence>
<dbReference type="InterPro" id="IPR011545">
    <property type="entry name" value="DEAD/DEAH_box_helicase_dom"/>
</dbReference>
<comment type="caution">
    <text evidence="16">The sequence shown here is derived from an EMBL/GenBank/DDBJ whole genome shotgun (WGS) entry which is preliminary data.</text>
</comment>
<dbReference type="Gene3D" id="3.40.50.300">
    <property type="entry name" value="P-loop containing nucleotide triphosphate hydrolases"/>
    <property type="match status" value="2"/>
</dbReference>
<dbReference type="GO" id="GO:0003724">
    <property type="term" value="F:RNA helicase activity"/>
    <property type="evidence" value="ECO:0007669"/>
    <property type="project" value="UniProtKB-EC"/>
</dbReference>
<dbReference type="InterPro" id="IPR001650">
    <property type="entry name" value="Helicase_C-like"/>
</dbReference>
<evidence type="ECO:0000313" key="17">
    <source>
        <dbReference type="Proteomes" id="UP000708148"/>
    </source>
</evidence>
<evidence type="ECO:0000256" key="8">
    <source>
        <dbReference type="ARBA" id="ARBA00022840"/>
    </source>
</evidence>
<dbReference type="GO" id="GO:0003723">
    <property type="term" value="F:RNA binding"/>
    <property type="evidence" value="ECO:0007669"/>
    <property type="project" value="TreeGrafter"/>
</dbReference>
<dbReference type="InterPro" id="IPR011709">
    <property type="entry name" value="DEAD-box_helicase_OB_fold"/>
</dbReference>
<evidence type="ECO:0000256" key="7">
    <source>
        <dbReference type="ARBA" id="ARBA00022806"/>
    </source>
</evidence>
<dbReference type="Pfam" id="PF00271">
    <property type="entry name" value="Helicase_C"/>
    <property type="match status" value="1"/>
</dbReference>
<feature type="compositionally biased region" description="Basic and acidic residues" evidence="13">
    <location>
        <begin position="309"/>
        <end position="323"/>
    </location>
</feature>
<evidence type="ECO:0000259" key="15">
    <source>
        <dbReference type="PROSITE" id="PS51194"/>
    </source>
</evidence>
<feature type="region of interest" description="Disordered" evidence="13">
    <location>
        <begin position="307"/>
        <end position="332"/>
    </location>
</feature>
<dbReference type="SMART" id="SM00847">
    <property type="entry name" value="HA2"/>
    <property type="match status" value="1"/>
</dbReference>
<evidence type="ECO:0000256" key="4">
    <source>
        <dbReference type="ARBA" id="ARBA00022728"/>
    </source>
</evidence>
<dbReference type="InterPro" id="IPR048333">
    <property type="entry name" value="HA2_WH"/>
</dbReference>
<dbReference type="FunFam" id="1.20.120.1080:FF:000018">
    <property type="entry name" value="Pre-mRNA-splicing factor ATP-dependent RNA helicase prp16"/>
    <property type="match status" value="1"/>
</dbReference>
<feature type="region of interest" description="Disordered" evidence="13">
    <location>
        <begin position="1006"/>
        <end position="1070"/>
    </location>
</feature>
<feature type="compositionally biased region" description="Basic and acidic residues" evidence="13">
    <location>
        <begin position="1"/>
        <end position="17"/>
    </location>
</feature>